<dbReference type="AlphaFoldDB" id="A0A4Y2DP71"/>
<dbReference type="EMBL" id="BGPR01000395">
    <property type="protein sequence ID" value="GBM17826.1"/>
    <property type="molecule type" value="Genomic_DNA"/>
</dbReference>
<protein>
    <submittedName>
        <fullName evidence="1">Uncharacterized protein</fullName>
    </submittedName>
</protein>
<dbReference type="Proteomes" id="UP000499080">
    <property type="component" value="Unassembled WGS sequence"/>
</dbReference>
<organism evidence="1 2">
    <name type="scientific">Araneus ventricosus</name>
    <name type="common">Orbweaver spider</name>
    <name type="synonym">Epeira ventricosa</name>
    <dbReference type="NCBI Taxonomy" id="182803"/>
    <lineage>
        <taxon>Eukaryota</taxon>
        <taxon>Metazoa</taxon>
        <taxon>Ecdysozoa</taxon>
        <taxon>Arthropoda</taxon>
        <taxon>Chelicerata</taxon>
        <taxon>Arachnida</taxon>
        <taxon>Araneae</taxon>
        <taxon>Araneomorphae</taxon>
        <taxon>Entelegynae</taxon>
        <taxon>Araneoidea</taxon>
        <taxon>Araneidae</taxon>
        <taxon>Araneus</taxon>
    </lineage>
</organism>
<gene>
    <name evidence="1" type="ORF">AVEN_260161_1</name>
</gene>
<reference evidence="1 2" key="1">
    <citation type="journal article" date="2019" name="Sci. Rep.">
        <title>Orb-weaving spider Araneus ventricosus genome elucidates the spidroin gene catalogue.</title>
        <authorList>
            <person name="Kono N."/>
            <person name="Nakamura H."/>
            <person name="Ohtoshi R."/>
            <person name="Moran D.A.P."/>
            <person name="Shinohara A."/>
            <person name="Yoshida Y."/>
            <person name="Fujiwara M."/>
            <person name="Mori M."/>
            <person name="Tomita M."/>
            <person name="Arakawa K."/>
        </authorList>
    </citation>
    <scope>NUCLEOTIDE SEQUENCE [LARGE SCALE GENOMIC DNA]</scope>
</reference>
<comment type="caution">
    <text evidence="1">The sequence shown here is derived from an EMBL/GenBank/DDBJ whole genome shotgun (WGS) entry which is preliminary data.</text>
</comment>
<keyword evidence="2" id="KW-1185">Reference proteome</keyword>
<evidence type="ECO:0000313" key="1">
    <source>
        <dbReference type="EMBL" id="GBM17826.1"/>
    </source>
</evidence>
<accession>A0A4Y2DP71</accession>
<proteinExistence type="predicted"/>
<sequence length="86" mass="9426">MTFGILSLTRDRYSAKIGTEGAGDAVPTTFRSATPRSSLALRSRTLLGPHHIGHSGSWLHPHLQSENMGESDICGQDLTWQFSILF</sequence>
<evidence type="ECO:0000313" key="2">
    <source>
        <dbReference type="Proteomes" id="UP000499080"/>
    </source>
</evidence>
<name>A0A4Y2DP71_ARAVE</name>